<evidence type="ECO:0000313" key="20">
    <source>
        <dbReference type="Ensembl" id="ENSCCRP00020018521.1"/>
    </source>
</evidence>
<dbReference type="GO" id="GO:0005313">
    <property type="term" value="F:L-glutamate transmembrane transporter activity"/>
    <property type="evidence" value="ECO:0007669"/>
    <property type="project" value="TreeGrafter"/>
</dbReference>
<organism evidence="20 21">
    <name type="scientific">Cyprinus carpio</name>
    <name type="common">Common carp</name>
    <dbReference type="NCBI Taxonomy" id="7962"/>
    <lineage>
        <taxon>Eukaryota</taxon>
        <taxon>Metazoa</taxon>
        <taxon>Chordata</taxon>
        <taxon>Craniata</taxon>
        <taxon>Vertebrata</taxon>
        <taxon>Euteleostomi</taxon>
        <taxon>Actinopterygii</taxon>
        <taxon>Neopterygii</taxon>
        <taxon>Teleostei</taxon>
        <taxon>Ostariophysi</taxon>
        <taxon>Cypriniformes</taxon>
        <taxon>Cyprinidae</taxon>
        <taxon>Cyprininae</taxon>
        <taxon>Cyprinus</taxon>
    </lineage>
</organism>
<dbReference type="InterPro" id="IPR011992">
    <property type="entry name" value="EF-hand-dom_pair"/>
</dbReference>
<evidence type="ECO:0000313" key="21">
    <source>
        <dbReference type="Proteomes" id="UP000694701"/>
    </source>
</evidence>
<feature type="region of interest" description="Disordered" evidence="18">
    <location>
        <begin position="589"/>
        <end position="612"/>
    </location>
</feature>
<evidence type="ECO:0000256" key="7">
    <source>
        <dbReference type="ARBA" id="ARBA00022792"/>
    </source>
</evidence>
<keyword evidence="10" id="KW-0007">Acetylation</keyword>
<feature type="repeat" description="Solcar" evidence="17">
    <location>
        <begin position="518"/>
        <end position="606"/>
    </location>
</feature>
<evidence type="ECO:0000256" key="14">
    <source>
        <dbReference type="ARBA" id="ARBA00038674"/>
    </source>
</evidence>
<evidence type="ECO:0000256" key="6">
    <source>
        <dbReference type="ARBA" id="ARBA00022737"/>
    </source>
</evidence>
<dbReference type="InterPro" id="IPR002048">
    <property type="entry name" value="EF_hand_dom"/>
</dbReference>
<comment type="catalytic activity">
    <reaction evidence="16">
        <text>3-sulfino-L-alanine(out) + L-glutamate(in) + H(+)(in) = 3-sulfino-L-alanine(in) + L-glutamate(out) + H(+)(out)</text>
        <dbReference type="Rhea" id="RHEA:70967"/>
        <dbReference type="ChEBI" id="CHEBI:15378"/>
        <dbReference type="ChEBI" id="CHEBI:29985"/>
        <dbReference type="ChEBI" id="CHEBI:61085"/>
    </reaction>
</comment>
<evidence type="ECO:0000256" key="11">
    <source>
        <dbReference type="ARBA" id="ARBA00023128"/>
    </source>
</evidence>
<comment type="catalytic activity">
    <reaction evidence="15">
        <text>L-aspartate(in) + L-glutamate(out) + H(+)(out) = L-aspartate(out) + L-glutamate(in) + H(+)(in)</text>
        <dbReference type="Rhea" id="RHEA:70783"/>
        <dbReference type="ChEBI" id="CHEBI:15378"/>
        <dbReference type="ChEBI" id="CHEBI:29985"/>
        <dbReference type="ChEBI" id="CHEBI:29991"/>
    </reaction>
</comment>
<dbReference type="SUPFAM" id="SSF47473">
    <property type="entry name" value="EF-hand"/>
    <property type="match status" value="2"/>
</dbReference>
<dbReference type="InterPro" id="IPR051028">
    <property type="entry name" value="Mito_Solute_Carrier"/>
</dbReference>
<feature type="domain" description="EF-hand" evidence="19">
    <location>
        <begin position="87"/>
        <end position="122"/>
    </location>
</feature>
<dbReference type="GO" id="GO:0043490">
    <property type="term" value="P:malate-aspartate shuttle"/>
    <property type="evidence" value="ECO:0007669"/>
    <property type="project" value="TreeGrafter"/>
</dbReference>
<evidence type="ECO:0000256" key="10">
    <source>
        <dbReference type="ARBA" id="ARBA00022990"/>
    </source>
</evidence>
<dbReference type="GO" id="GO:0005509">
    <property type="term" value="F:calcium ion binding"/>
    <property type="evidence" value="ECO:0007669"/>
    <property type="project" value="InterPro"/>
</dbReference>
<dbReference type="Proteomes" id="UP000694701">
    <property type="component" value="Unplaced"/>
</dbReference>
<dbReference type="FunFam" id="1.50.40.10:FF:000004">
    <property type="entry name" value="Calcium-binding mitochondrial carrier protein Aralar1"/>
    <property type="match status" value="1"/>
</dbReference>
<dbReference type="InterPro" id="IPR023395">
    <property type="entry name" value="MCP_dom_sf"/>
</dbReference>
<evidence type="ECO:0000256" key="3">
    <source>
        <dbReference type="ARBA" id="ARBA00022448"/>
    </source>
</evidence>
<dbReference type="Ensembl" id="ENSCCRT00020020348.1">
    <property type="protein sequence ID" value="ENSCCRP00020018521.1"/>
    <property type="gene ID" value="ENSCCRG00020005199.1"/>
</dbReference>
<dbReference type="SMART" id="SM00054">
    <property type="entry name" value="EFh"/>
    <property type="match status" value="3"/>
</dbReference>
<evidence type="ECO:0000256" key="1">
    <source>
        <dbReference type="ARBA" id="ARBA00004448"/>
    </source>
</evidence>
<dbReference type="PROSITE" id="PS50222">
    <property type="entry name" value="EF_HAND_2"/>
    <property type="match status" value="2"/>
</dbReference>
<evidence type="ECO:0000259" key="19">
    <source>
        <dbReference type="PROSITE" id="PS50222"/>
    </source>
</evidence>
<keyword evidence="6" id="KW-0677">Repeat</keyword>
<reference evidence="20" key="1">
    <citation type="submission" date="2025-08" db="UniProtKB">
        <authorList>
            <consortium name="Ensembl"/>
        </authorList>
    </citation>
    <scope>IDENTIFICATION</scope>
</reference>
<dbReference type="PANTHER" id="PTHR45678">
    <property type="entry name" value="MITOCHONDRIAL 2-OXODICARBOXYLATE CARRIER 1-RELATED"/>
    <property type="match status" value="1"/>
</dbReference>
<keyword evidence="4 17" id="KW-0812">Transmembrane</keyword>
<dbReference type="FunFam" id="1.10.238.10:FF:000064">
    <property type="entry name" value="calcium-binding mitochondrial carrier protein Aralar1 isoform X1"/>
    <property type="match status" value="1"/>
</dbReference>
<dbReference type="Pfam" id="PF00153">
    <property type="entry name" value="Mito_carr"/>
    <property type="match status" value="3"/>
</dbReference>
<evidence type="ECO:0000256" key="5">
    <source>
        <dbReference type="ARBA" id="ARBA00022723"/>
    </source>
</evidence>
<comment type="subunit">
    <text evidence="14">Homodimer (via N-terminus).</text>
</comment>
<evidence type="ECO:0000256" key="17">
    <source>
        <dbReference type="PROSITE-ProRule" id="PRU00282"/>
    </source>
</evidence>
<dbReference type="PRINTS" id="PR00926">
    <property type="entry name" value="MITOCARRIER"/>
</dbReference>
<dbReference type="AlphaFoldDB" id="A0A8C2CXZ3"/>
<keyword evidence="11" id="KW-0496">Mitochondrion</keyword>
<evidence type="ECO:0000256" key="8">
    <source>
        <dbReference type="ARBA" id="ARBA00022837"/>
    </source>
</evidence>
<keyword evidence="5" id="KW-0479">Metal-binding</keyword>
<evidence type="ECO:0000256" key="16">
    <source>
        <dbReference type="ARBA" id="ARBA00048652"/>
    </source>
</evidence>
<dbReference type="GO" id="GO:0005743">
    <property type="term" value="C:mitochondrial inner membrane"/>
    <property type="evidence" value="ECO:0007669"/>
    <property type="project" value="UniProtKB-SubCell"/>
</dbReference>
<evidence type="ECO:0000256" key="2">
    <source>
        <dbReference type="ARBA" id="ARBA00006375"/>
    </source>
</evidence>
<comment type="similarity">
    <text evidence="2">Belongs to the mitochondrial carrier (TC 2.A.29) family.</text>
</comment>
<evidence type="ECO:0000256" key="12">
    <source>
        <dbReference type="ARBA" id="ARBA00023136"/>
    </source>
</evidence>
<keyword evidence="9" id="KW-1133">Transmembrane helix</keyword>
<keyword evidence="3" id="KW-0813">Transport</keyword>
<dbReference type="InterPro" id="IPR018247">
    <property type="entry name" value="EF_Hand_1_Ca_BS"/>
</dbReference>
<sequence>VVLQVQLTKRADPNELKGIFQKYASVVDKDGERYMTPNDFVQKYLGLHTQLHYNPKTVQLLAGVADTTKDGLISFQEFLAFESVLCVPDALFIVAFQLFDKTGTGYVSFENVRDIFSQTTVHHHIPFNWDCEFIRLHFGNDRKKSLSYLEFTQFLQELQLEHARQAFAQKDKVKSGAVSALDFSDIMSTIRHHVLTPFVEENLVSAAGGGTSHMVSFSYFNAFNSLLNHMELIRKIYSTLAGSRKDTLVTKEEFVHSANKFGQITPMEIDILFQLAGLHSQTGYFPFKNQTGEFIFWCLTCLFLAVFLSLQHSHADVSRPVWLQAAESAYRFTLGSIAGATGATAVYPIDLVKTRMQNQRSTGSFVGELMYKNSFDCAKKVLRYEGFFGFYRGLVPQLIGVAPEKAIKLTVNDFVRDKFTTKEDTIPLAAEILAGGCAGGSQVIFTNPLEIVKIRLQVAGEITTGPRVSALSVVRDLGFFGLYKGAKACFLRDIPFSAIYFPVYAHTKASMADEDGRVGPLQLLTAGAIAGVPAASLVTPADVIKTRLQVAARAGQTTYSGVIDCFRKILHEEGFRALWKGKKTLFFSSPSSRPTGSEPTPKSRISELPPVSSEHVGGYRLAAATFAGVENKFGLHLPKFKSSGVTAIHSETPKEQDGAL</sequence>
<evidence type="ECO:0000256" key="15">
    <source>
        <dbReference type="ARBA" id="ARBA00047487"/>
    </source>
</evidence>
<dbReference type="PANTHER" id="PTHR45678:SF7">
    <property type="entry name" value="ELECTROGENIC ASPARTATE_GLUTAMATE ANTIPORTER SLC25A12, MITOCHONDRIAL"/>
    <property type="match status" value="1"/>
</dbReference>
<comment type="catalytic activity">
    <reaction evidence="13">
        <text>3-sulfino-L-alanine(out) + L-aspartate(in) = 3-sulfino-L-alanine(in) + L-aspartate(out)</text>
        <dbReference type="Rhea" id="RHEA:70975"/>
        <dbReference type="ChEBI" id="CHEBI:29991"/>
        <dbReference type="ChEBI" id="CHEBI:61085"/>
    </reaction>
</comment>
<dbReference type="PROSITE" id="PS00018">
    <property type="entry name" value="EF_HAND_1"/>
    <property type="match status" value="1"/>
</dbReference>
<feature type="domain" description="EF-hand" evidence="19">
    <location>
        <begin position="158"/>
        <end position="193"/>
    </location>
</feature>
<dbReference type="SUPFAM" id="SSF103506">
    <property type="entry name" value="Mitochondrial carrier"/>
    <property type="match status" value="1"/>
</dbReference>
<dbReference type="Gene3D" id="1.10.238.10">
    <property type="entry name" value="EF-hand"/>
    <property type="match status" value="2"/>
</dbReference>
<proteinExistence type="inferred from homology"/>
<protein>
    <submittedName>
        <fullName evidence="20">Solute carrier family 25 member 12</fullName>
    </submittedName>
</protein>
<comment type="subcellular location">
    <subcellularLocation>
        <location evidence="1">Mitochondrion inner membrane</location>
        <topology evidence="1">Multi-pass membrane protein</topology>
    </subcellularLocation>
</comment>
<keyword evidence="8" id="KW-0106">Calcium</keyword>
<evidence type="ECO:0000256" key="18">
    <source>
        <dbReference type="SAM" id="MobiDB-lite"/>
    </source>
</evidence>
<evidence type="ECO:0000256" key="13">
    <source>
        <dbReference type="ARBA" id="ARBA00037019"/>
    </source>
</evidence>
<feature type="repeat" description="Solcar" evidence="17">
    <location>
        <begin position="426"/>
        <end position="510"/>
    </location>
</feature>
<keyword evidence="7" id="KW-0999">Mitochondrion inner membrane</keyword>
<keyword evidence="12 17" id="KW-0472">Membrane</keyword>
<feature type="repeat" description="Solcar" evidence="17">
    <location>
        <begin position="326"/>
        <end position="418"/>
    </location>
</feature>
<feature type="compositionally biased region" description="Polar residues" evidence="18">
    <location>
        <begin position="589"/>
        <end position="600"/>
    </location>
</feature>
<name>A0A8C2CXZ3_CYPCA</name>
<dbReference type="InterPro" id="IPR018108">
    <property type="entry name" value="MCP_transmembrane"/>
</dbReference>
<dbReference type="GO" id="GO:0015183">
    <property type="term" value="F:L-aspartate transmembrane transporter activity"/>
    <property type="evidence" value="ECO:0007669"/>
    <property type="project" value="TreeGrafter"/>
</dbReference>
<dbReference type="InterPro" id="IPR002067">
    <property type="entry name" value="MCP"/>
</dbReference>
<dbReference type="PROSITE" id="PS50920">
    <property type="entry name" value="SOLCAR"/>
    <property type="match status" value="3"/>
</dbReference>
<evidence type="ECO:0000256" key="9">
    <source>
        <dbReference type="ARBA" id="ARBA00022989"/>
    </source>
</evidence>
<accession>A0A8C2CXZ3</accession>
<dbReference type="Gene3D" id="1.50.40.10">
    <property type="entry name" value="Mitochondrial carrier domain"/>
    <property type="match status" value="1"/>
</dbReference>
<evidence type="ECO:0000256" key="4">
    <source>
        <dbReference type="ARBA" id="ARBA00022692"/>
    </source>
</evidence>